<accession>A0A7K0CC51</accession>
<evidence type="ECO:0000313" key="2">
    <source>
        <dbReference type="Proteomes" id="UP000466345"/>
    </source>
</evidence>
<dbReference type="EMBL" id="WEGJ01000002">
    <property type="protein sequence ID" value="MQY11018.1"/>
    <property type="molecule type" value="Genomic_DNA"/>
</dbReference>
<gene>
    <name evidence="1" type="ORF">SRB5_11320</name>
</gene>
<evidence type="ECO:0000313" key="1">
    <source>
        <dbReference type="EMBL" id="MQY11018.1"/>
    </source>
</evidence>
<proteinExistence type="predicted"/>
<reference evidence="1 2" key="1">
    <citation type="submission" date="2019-10" db="EMBL/GenBank/DDBJ databases">
        <title>Streptomyces smaragdinus sp. nov. and Streptomyces fabii sp. nov., isolated from the gut of fungus growing-termite Macrotermes natalensis.</title>
        <authorList>
            <person name="Schwitalla J."/>
            <person name="Benndorf R."/>
            <person name="Martin K."/>
            <person name="De Beer W."/>
            <person name="Kaster A.-K."/>
            <person name="Vollmers J."/>
            <person name="Poulsen M."/>
            <person name="Beemelmanns C."/>
        </authorList>
    </citation>
    <scope>NUCLEOTIDE SEQUENCE [LARGE SCALE GENOMIC DNA]</scope>
    <source>
        <strain evidence="1 2">RB5</strain>
    </source>
</reference>
<protein>
    <submittedName>
        <fullName evidence="1">Uncharacterized protein</fullName>
    </submittedName>
</protein>
<dbReference type="OrthoDB" id="3854670at2"/>
<name>A0A7K0CC51_9ACTN</name>
<dbReference type="RefSeq" id="WP_153450290.1">
    <property type="nucleotide sequence ID" value="NZ_WEGJ01000002.1"/>
</dbReference>
<sequence>MTAQPEYTASDQPAPQIPHTINAIGGVLVGENRARFYGEVLAADESDVAAVMRRWWMRATLDAAPGATESRANAHAGRNLVSLDDLMERVDTVQ</sequence>
<organism evidence="1 2">
    <name type="scientific">Streptomyces smaragdinus</name>
    <dbReference type="NCBI Taxonomy" id="2585196"/>
    <lineage>
        <taxon>Bacteria</taxon>
        <taxon>Bacillati</taxon>
        <taxon>Actinomycetota</taxon>
        <taxon>Actinomycetes</taxon>
        <taxon>Kitasatosporales</taxon>
        <taxon>Streptomycetaceae</taxon>
        <taxon>Streptomyces</taxon>
    </lineage>
</organism>
<dbReference type="AlphaFoldDB" id="A0A7K0CC51"/>
<dbReference type="Proteomes" id="UP000466345">
    <property type="component" value="Unassembled WGS sequence"/>
</dbReference>
<keyword evidence="2" id="KW-1185">Reference proteome</keyword>
<comment type="caution">
    <text evidence="1">The sequence shown here is derived from an EMBL/GenBank/DDBJ whole genome shotgun (WGS) entry which is preliminary data.</text>
</comment>